<evidence type="ECO:0000313" key="2">
    <source>
        <dbReference type="EMBL" id="SDI60482.1"/>
    </source>
</evidence>
<organism evidence="2 3">
    <name type="scientific">Alteribacillus bidgolensis</name>
    <dbReference type="NCBI Taxonomy" id="930129"/>
    <lineage>
        <taxon>Bacteria</taxon>
        <taxon>Bacillati</taxon>
        <taxon>Bacillota</taxon>
        <taxon>Bacilli</taxon>
        <taxon>Bacillales</taxon>
        <taxon>Bacillaceae</taxon>
        <taxon>Alteribacillus</taxon>
    </lineage>
</organism>
<evidence type="ECO:0000313" key="3">
    <source>
        <dbReference type="Proteomes" id="UP000199017"/>
    </source>
</evidence>
<dbReference type="AlphaFoldDB" id="A0A1G8LXM0"/>
<accession>A0A1G8LXM0</accession>
<keyword evidence="1" id="KW-1133">Transmembrane helix</keyword>
<sequence>MNRNKYLKWSLPIFILVILAGAAYFFITPIFSHEYKQLTERVEIGLKYTNPDESVMYVHPYVENPNNTSDLTLTHKQNFINIYVLDEEGNIIENAVTVEEPENNNTDLLQTTLKPGEKEKNICHYKIKFSNDADSLQLNFEGEVEDEFGSAKIEEMIEINLDYLNI</sequence>
<dbReference type="RefSeq" id="WP_091586481.1">
    <property type="nucleotide sequence ID" value="NZ_FNDU01000009.1"/>
</dbReference>
<dbReference type="OrthoDB" id="2945150at2"/>
<dbReference type="Proteomes" id="UP000199017">
    <property type="component" value="Unassembled WGS sequence"/>
</dbReference>
<keyword evidence="1" id="KW-0812">Transmembrane</keyword>
<keyword evidence="1" id="KW-0472">Membrane</keyword>
<proteinExistence type="predicted"/>
<keyword evidence="3" id="KW-1185">Reference proteome</keyword>
<name>A0A1G8LXM0_9BACI</name>
<feature type="transmembrane region" description="Helical" evidence="1">
    <location>
        <begin position="6"/>
        <end position="27"/>
    </location>
</feature>
<gene>
    <name evidence="2" type="ORF">SAMN05216352_109125</name>
</gene>
<protein>
    <submittedName>
        <fullName evidence="2">Uncharacterized protein</fullName>
    </submittedName>
</protein>
<evidence type="ECO:0000256" key="1">
    <source>
        <dbReference type="SAM" id="Phobius"/>
    </source>
</evidence>
<dbReference type="EMBL" id="FNDU01000009">
    <property type="protein sequence ID" value="SDI60482.1"/>
    <property type="molecule type" value="Genomic_DNA"/>
</dbReference>
<reference evidence="2 3" key="1">
    <citation type="submission" date="2016-10" db="EMBL/GenBank/DDBJ databases">
        <authorList>
            <person name="de Groot N.N."/>
        </authorList>
    </citation>
    <scope>NUCLEOTIDE SEQUENCE [LARGE SCALE GENOMIC DNA]</scope>
    <source>
        <strain evidence="3">P4B,CCM 7963,CECT 7998,DSM 25260,IBRC-M 10614,KCTC 13821</strain>
    </source>
</reference>